<reference evidence="10" key="1">
    <citation type="submission" date="2023-05" db="EMBL/GenBank/DDBJ databases">
        <title>Comparative genomics of Bacillaceae isolates and their secondary metabolite potential.</title>
        <authorList>
            <person name="Song L."/>
            <person name="Nielsen L.J."/>
            <person name="Mohite O."/>
            <person name="Xu X."/>
            <person name="Weber T."/>
            <person name="Kovacs A.T."/>
        </authorList>
    </citation>
    <scope>NUCLEOTIDE SEQUENCE</scope>
    <source>
        <strain evidence="10">LY1</strain>
    </source>
</reference>
<dbReference type="PANTHER" id="PTHR30033:SF1">
    <property type="entry name" value="FLAGELLAR HOOK-ASSOCIATED PROTEIN 1"/>
    <property type="match status" value="1"/>
</dbReference>
<dbReference type="AlphaFoldDB" id="A0AAX3WZD4"/>
<evidence type="ECO:0000256" key="6">
    <source>
        <dbReference type="ARBA" id="ARBA00023143"/>
    </source>
</evidence>
<dbReference type="GO" id="GO:0044780">
    <property type="term" value="P:bacterial-type flagellum assembly"/>
    <property type="evidence" value="ECO:0007669"/>
    <property type="project" value="InterPro"/>
</dbReference>
<keyword evidence="6 7" id="KW-0975">Bacterial flagellum</keyword>
<evidence type="ECO:0000313" key="11">
    <source>
        <dbReference type="Proteomes" id="UP001178322"/>
    </source>
</evidence>
<sequence>MRSTFMGLEASKRGLFTQQTALYTTGHNISNANTLGYSRQRVNMQATPGFPTAGLNQPIYPGHLGTGVEAGSIQRIRSEFIDRQYRQETNKFGYWESRTKAISQMEDIINEPSEFGLDKAFEQFWKGLQDVGNKPADAAARQVAIGRAQHLAESFNTIDTQLKTIQGNLGKELDVSTTQINTILKQIAAVNKQIQEVEPNGHVPNDLYDVRDVLVDKLNEYIPVSIERVPSGGLASEVAEGSLKITFKGTDGVVRNLVDGKDFAQFTAMGTKGSKVTGDDITNVFSELQLTDIESLEDHEAGTVTSSQAAIGQQDFEASKGKLLSLINSYGYQSTSGIKGYYPETLEKLDQLANAFIEEFNKLHANGYTLEQKDSNGVVTTPSTNGGLFFLGAGTGAGGIKFNEAIEKDPNLLAASSGVTQEGDGKHAYELANMQHKLYASIGNATMQSFYKGIVGKIGVDGEEALRLAATSESQRLTVSNSRDAVSSVSLDEEMTNMITFQQAYNANARMITVVDETLDKIINGMGRVGL</sequence>
<name>A0AAX3WZD4_9BACI</name>
<dbReference type="InterPro" id="IPR010930">
    <property type="entry name" value="Flg_bb/hook_C_dom"/>
</dbReference>
<evidence type="ECO:0000256" key="7">
    <source>
        <dbReference type="RuleBase" id="RU362065"/>
    </source>
</evidence>
<proteinExistence type="inferred from homology"/>
<evidence type="ECO:0000313" key="10">
    <source>
        <dbReference type="EMBL" id="WHY52363.1"/>
    </source>
</evidence>
<dbReference type="Proteomes" id="UP001178322">
    <property type="component" value="Chromosome"/>
</dbReference>
<dbReference type="InterPro" id="IPR002371">
    <property type="entry name" value="FlgK"/>
</dbReference>
<dbReference type="GO" id="GO:0009424">
    <property type="term" value="C:bacterial-type flagellum hook"/>
    <property type="evidence" value="ECO:0007669"/>
    <property type="project" value="UniProtKB-UniRule"/>
</dbReference>
<dbReference type="InterPro" id="IPR053927">
    <property type="entry name" value="FlgK_helical"/>
</dbReference>
<dbReference type="PRINTS" id="PR01005">
    <property type="entry name" value="FLGHOOKAP1"/>
</dbReference>
<dbReference type="RefSeq" id="WP_283870816.1">
    <property type="nucleotide sequence ID" value="NZ_CP126101.1"/>
</dbReference>
<dbReference type="PANTHER" id="PTHR30033">
    <property type="entry name" value="FLAGELLAR HOOK-ASSOCIATED PROTEIN 1"/>
    <property type="match status" value="1"/>
</dbReference>
<comment type="similarity">
    <text evidence="3 7">Belongs to the flagella basal body rod proteins family.</text>
</comment>
<dbReference type="Pfam" id="PF22638">
    <property type="entry name" value="FlgK_D1"/>
    <property type="match status" value="1"/>
</dbReference>
<protein>
    <recommendedName>
        <fullName evidence="4 7">Flagellar hook-associated protein 1</fullName>
        <shortName evidence="7">HAP1</shortName>
    </recommendedName>
</protein>
<evidence type="ECO:0000259" key="8">
    <source>
        <dbReference type="Pfam" id="PF06429"/>
    </source>
</evidence>
<keyword evidence="5 7" id="KW-0964">Secreted</keyword>
<dbReference type="GO" id="GO:0005576">
    <property type="term" value="C:extracellular region"/>
    <property type="evidence" value="ECO:0007669"/>
    <property type="project" value="UniProtKB-SubCell"/>
</dbReference>
<keyword evidence="10" id="KW-0282">Flagellum</keyword>
<evidence type="ECO:0000259" key="9">
    <source>
        <dbReference type="Pfam" id="PF22638"/>
    </source>
</evidence>
<dbReference type="SUPFAM" id="SSF64518">
    <property type="entry name" value="Phase 1 flagellin"/>
    <property type="match status" value="1"/>
</dbReference>
<keyword evidence="10" id="KW-0969">Cilium</keyword>
<evidence type="ECO:0000256" key="3">
    <source>
        <dbReference type="ARBA" id="ARBA00009677"/>
    </source>
</evidence>
<comment type="subcellular location">
    <subcellularLocation>
        <location evidence="1 7">Bacterial flagellum</location>
    </subcellularLocation>
    <subcellularLocation>
        <location evidence="2 7">Secreted</location>
    </subcellularLocation>
</comment>
<feature type="domain" description="Flagellar basal-body/hook protein C-terminal" evidence="8">
    <location>
        <begin position="487"/>
        <end position="524"/>
    </location>
</feature>
<evidence type="ECO:0000256" key="1">
    <source>
        <dbReference type="ARBA" id="ARBA00004365"/>
    </source>
</evidence>
<evidence type="ECO:0000256" key="2">
    <source>
        <dbReference type="ARBA" id="ARBA00004613"/>
    </source>
</evidence>
<accession>A0AAX3WZD4</accession>
<keyword evidence="10" id="KW-0966">Cell projection</keyword>
<dbReference type="NCBIfam" id="TIGR02492">
    <property type="entry name" value="flgK_ends"/>
    <property type="match status" value="1"/>
</dbReference>
<gene>
    <name evidence="7 10" type="primary">flgK</name>
    <name evidence="10" type="ORF">QNH24_03745</name>
</gene>
<evidence type="ECO:0000256" key="5">
    <source>
        <dbReference type="ARBA" id="ARBA00022525"/>
    </source>
</evidence>
<dbReference type="GO" id="GO:0005198">
    <property type="term" value="F:structural molecule activity"/>
    <property type="evidence" value="ECO:0007669"/>
    <property type="project" value="UniProtKB-UniRule"/>
</dbReference>
<evidence type="ECO:0000256" key="4">
    <source>
        <dbReference type="ARBA" id="ARBA00016244"/>
    </source>
</evidence>
<dbReference type="EMBL" id="CP126101">
    <property type="protein sequence ID" value="WHY52363.1"/>
    <property type="molecule type" value="Genomic_DNA"/>
</dbReference>
<feature type="domain" description="Flagellar hook-associated protein FlgK helical" evidence="9">
    <location>
        <begin position="102"/>
        <end position="373"/>
    </location>
</feature>
<dbReference type="Pfam" id="PF06429">
    <property type="entry name" value="Flg_bbr_C"/>
    <property type="match status" value="1"/>
</dbReference>
<organism evidence="10 11">
    <name type="scientific">Lysinibacillus pakistanensis</name>
    <dbReference type="NCBI Taxonomy" id="759811"/>
    <lineage>
        <taxon>Bacteria</taxon>
        <taxon>Bacillati</taxon>
        <taxon>Bacillota</taxon>
        <taxon>Bacilli</taxon>
        <taxon>Bacillales</taxon>
        <taxon>Bacillaceae</taxon>
        <taxon>Lysinibacillus</taxon>
    </lineage>
</organism>